<evidence type="ECO:0008006" key="7">
    <source>
        <dbReference type="Google" id="ProtNLM"/>
    </source>
</evidence>
<dbReference type="CDD" id="cd12148">
    <property type="entry name" value="fungal_TF_MHR"/>
    <property type="match status" value="1"/>
</dbReference>
<keyword evidence="4" id="KW-0539">Nucleus</keyword>
<evidence type="ECO:0000256" key="2">
    <source>
        <dbReference type="ARBA" id="ARBA00022723"/>
    </source>
</evidence>
<comment type="subcellular location">
    <subcellularLocation>
        <location evidence="1">Nucleus</location>
    </subcellularLocation>
</comment>
<proteinExistence type="predicted"/>
<evidence type="ECO:0000313" key="5">
    <source>
        <dbReference type="EMBL" id="KAK6002159.1"/>
    </source>
</evidence>
<gene>
    <name evidence="5" type="ORF">QM012_001797</name>
</gene>
<dbReference type="PANTHER" id="PTHR46910:SF3">
    <property type="entry name" value="HALOTOLERANCE PROTEIN 9-RELATED"/>
    <property type="match status" value="1"/>
</dbReference>
<accession>A0ABR0TCN4</accession>
<dbReference type="PANTHER" id="PTHR46910">
    <property type="entry name" value="TRANSCRIPTION FACTOR PDR1"/>
    <property type="match status" value="1"/>
</dbReference>
<dbReference type="InterPro" id="IPR050987">
    <property type="entry name" value="AtrR-like"/>
</dbReference>
<keyword evidence="6" id="KW-1185">Reference proteome</keyword>
<evidence type="ECO:0000313" key="6">
    <source>
        <dbReference type="Proteomes" id="UP001341245"/>
    </source>
</evidence>
<evidence type="ECO:0000256" key="3">
    <source>
        <dbReference type="ARBA" id="ARBA00023125"/>
    </source>
</evidence>
<dbReference type="Proteomes" id="UP001341245">
    <property type="component" value="Unassembled WGS sequence"/>
</dbReference>
<evidence type="ECO:0000256" key="1">
    <source>
        <dbReference type="ARBA" id="ARBA00004123"/>
    </source>
</evidence>
<dbReference type="EMBL" id="JASGXD010000012">
    <property type="protein sequence ID" value="KAK6002159.1"/>
    <property type="molecule type" value="Genomic_DNA"/>
</dbReference>
<organism evidence="5 6">
    <name type="scientific">Aureobasidium pullulans</name>
    <name type="common">Black yeast</name>
    <name type="synonym">Pullularia pullulans</name>
    <dbReference type="NCBI Taxonomy" id="5580"/>
    <lineage>
        <taxon>Eukaryota</taxon>
        <taxon>Fungi</taxon>
        <taxon>Dikarya</taxon>
        <taxon>Ascomycota</taxon>
        <taxon>Pezizomycotina</taxon>
        <taxon>Dothideomycetes</taxon>
        <taxon>Dothideomycetidae</taxon>
        <taxon>Dothideales</taxon>
        <taxon>Saccotheciaceae</taxon>
        <taxon>Aureobasidium</taxon>
    </lineage>
</organism>
<keyword evidence="3" id="KW-0238">DNA-binding</keyword>
<name>A0ABR0TCN4_AURPU</name>
<evidence type="ECO:0000256" key="4">
    <source>
        <dbReference type="ARBA" id="ARBA00023242"/>
    </source>
</evidence>
<reference evidence="5 6" key="1">
    <citation type="submission" date="2023-11" db="EMBL/GenBank/DDBJ databases">
        <title>Draft genome sequence and annotation of the polyextremotolerant black yeast-like fungus Aureobasidium pullulans NRRL 62042.</title>
        <authorList>
            <person name="Dielentheis-Frenken M.R.E."/>
            <person name="Wibberg D."/>
            <person name="Blank L.M."/>
            <person name="Tiso T."/>
        </authorList>
    </citation>
    <scope>NUCLEOTIDE SEQUENCE [LARGE SCALE GENOMIC DNA]</scope>
    <source>
        <strain evidence="5 6">NRRL 62042</strain>
    </source>
</reference>
<protein>
    <recommendedName>
        <fullName evidence="7">Transcription factor domain-containing protein</fullName>
    </recommendedName>
</protein>
<comment type="caution">
    <text evidence="5">The sequence shown here is derived from an EMBL/GenBank/DDBJ whole genome shotgun (WGS) entry which is preliminary data.</text>
</comment>
<keyword evidence="2" id="KW-0479">Metal-binding</keyword>
<sequence>MLVRWDEDYGILASFSIAAATSGWPMMIQSEHNISLPILCDDALGPESEAASIPLESLSDLSIFRYTCELFSLVGDILTTLYCNNGALLPLGTDTRWQSRMLSQIMALNGRLEGYLITLPDYIRDFIQGNAQNISQDTLHPMLLYQQAISCRYLYTRILLLRPVLLLPSDYPTVIAEEFLPHDEKLVMHTIDLCATSSCRLIEILHNNLTSPFRVADWHVVYMTFTAATSLLGIKKSAPVQTQDLHERIDKMMESSRQILRYMNVEMNMSIAAQALHSLDVLEKQIAHELVSGSRVPDASPVLPSAEQNIVDTLDSFGDLDDFDWLANPSALLSMQTPGLDMSWLAGSDLWLS</sequence>